<sequence>MPHPSPSPIPRRSRGGIAGLTRILIACCAAPLCACATLPEAPRLAAGPVASPPVNFESARGPVSARRNAAIFAELKRDGGDSAILLRHLALEEAVNRDSPLVVGNRLTLLQDGPATYRAMFAAIRSARDHVNLQTYIFEAGQTGETFARLLLEKQAAGVQVNIIYDSVGSIDTPPAFFQRLRDAGMRVLEFNPVNPAKLKKKKWRLNNRDHRKLLVVDGKTAFLGGINISETYSSGSLSRPSKKKAKDRESEGWRDTHLQVDGPAVAEFQKLFLDTWARQKGPPLPARAYFPKLARQGNEIVRAIASEADEGDSPIYLTLLSAIEHAERSIRLTNAYFVPDPQLRRALAAASRRGVDVQIILPSRTDSWAVFHAGRSHYDELLDAGVKIYERHGTVLHAKTASVDGVWSTIGSTNLDWRSFLHNDELNAVVLGTDFARQLDAMFVRDRAASEKIDLEKWRRRALHIRMQEWIARRFEYWL</sequence>
<protein>
    <submittedName>
        <fullName evidence="3">Phospholipase D/Transphosphatidylase</fullName>
    </submittedName>
</protein>
<dbReference type="InterPro" id="IPR001736">
    <property type="entry name" value="PLipase_D/transphosphatidylase"/>
</dbReference>
<dbReference type="Gene3D" id="3.30.870.10">
    <property type="entry name" value="Endonuclease Chain A"/>
    <property type="match status" value="2"/>
</dbReference>
<dbReference type="PANTHER" id="PTHR21248">
    <property type="entry name" value="CARDIOLIPIN SYNTHASE"/>
    <property type="match status" value="1"/>
</dbReference>
<dbReference type="GO" id="GO:0032049">
    <property type="term" value="P:cardiolipin biosynthetic process"/>
    <property type="evidence" value="ECO:0007669"/>
    <property type="project" value="UniProtKB-ARBA"/>
</dbReference>
<dbReference type="SUPFAM" id="SSF56024">
    <property type="entry name" value="Phospholipase D/nuclease"/>
    <property type="match status" value="2"/>
</dbReference>
<dbReference type="GO" id="GO:0008808">
    <property type="term" value="F:cardiolipin synthase activity"/>
    <property type="evidence" value="ECO:0007669"/>
    <property type="project" value="TreeGrafter"/>
</dbReference>
<feature type="domain" description="PLD phosphodiesterase" evidence="2">
    <location>
        <begin position="206"/>
        <end position="233"/>
    </location>
</feature>
<dbReference type="SMR" id="Q3SGQ1"/>
<accession>Q3SGQ1</accession>
<dbReference type="AlphaFoldDB" id="Q3SGQ1"/>
<gene>
    <name evidence="3" type="ordered locus">Tbd_2243</name>
</gene>
<evidence type="ECO:0000313" key="4">
    <source>
        <dbReference type="Proteomes" id="UP000008291"/>
    </source>
</evidence>
<evidence type="ECO:0000313" key="3">
    <source>
        <dbReference type="EMBL" id="AAZ98196.1"/>
    </source>
</evidence>
<dbReference type="eggNOG" id="COG1502">
    <property type="taxonomic scope" value="Bacteria"/>
</dbReference>
<dbReference type="KEGG" id="tbd:Tbd_2243"/>
<dbReference type="InterPro" id="IPR025202">
    <property type="entry name" value="PLD-like_dom"/>
</dbReference>
<dbReference type="PROSITE" id="PS50035">
    <property type="entry name" value="PLD"/>
    <property type="match status" value="2"/>
</dbReference>
<dbReference type="Pfam" id="PF13091">
    <property type="entry name" value="PLDc_2"/>
    <property type="match status" value="2"/>
</dbReference>
<dbReference type="Proteomes" id="UP000008291">
    <property type="component" value="Chromosome"/>
</dbReference>
<dbReference type="PANTHER" id="PTHR21248:SF22">
    <property type="entry name" value="PHOSPHOLIPASE D"/>
    <property type="match status" value="1"/>
</dbReference>
<proteinExistence type="predicted"/>
<dbReference type="SMART" id="SM00155">
    <property type="entry name" value="PLDc"/>
    <property type="match status" value="2"/>
</dbReference>
<organism evidence="3 4">
    <name type="scientific">Thiobacillus denitrificans (strain ATCC 25259 / T1)</name>
    <dbReference type="NCBI Taxonomy" id="292415"/>
    <lineage>
        <taxon>Bacteria</taxon>
        <taxon>Pseudomonadati</taxon>
        <taxon>Pseudomonadota</taxon>
        <taxon>Betaproteobacteria</taxon>
        <taxon>Nitrosomonadales</taxon>
        <taxon>Thiobacillaceae</taxon>
        <taxon>Thiobacillus</taxon>
    </lineage>
</organism>
<dbReference type="HOGENOM" id="CLU_038053_0_2_4"/>
<evidence type="ECO:0000259" key="2">
    <source>
        <dbReference type="PROSITE" id="PS50035"/>
    </source>
</evidence>
<dbReference type="CDD" id="cd09110">
    <property type="entry name" value="PLDc_CLS_1"/>
    <property type="match status" value="1"/>
</dbReference>
<dbReference type="OrthoDB" id="9762009at2"/>
<name>Q3SGQ1_THIDA</name>
<dbReference type="STRING" id="292415.Tbd_2243"/>
<dbReference type="GO" id="GO:0016020">
    <property type="term" value="C:membrane"/>
    <property type="evidence" value="ECO:0007669"/>
    <property type="project" value="TreeGrafter"/>
</dbReference>
<dbReference type="RefSeq" id="WP_011312755.1">
    <property type="nucleotide sequence ID" value="NC_007404.1"/>
</dbReference>
<feature type="region of interest" description="Disordered" evidence="1">
    <location>
        <begin position="234"/>
        <end position="255"/>
    </location>
</feature>
<feature type="domain" description="PLD phosphodiesterase" evidence="2">
    <location>
        <begin position="393"/>
        <end position="420"/>
    </location>
</feature>
<evidence type="ECO:0000256" key="1">
    <source>
        <dbReference type="SAM" id="MobiDB-lite"/>
    </source>
</evidence>
<dbReference type="CDD" id="cd09159">
    <property type="entry name" value="PLDc_ybhO_like_2"/>
    <property type="match status" value="1"/>
</dbReference>
<reference evidence="3 4" key="1">
    <citation type="journal article" date="2006" name="J. Bacteriol.">
        <title>The genome sequence of the obligately chemolithoautotrophic, facultatively anaerobic bacterium Thiobacillus denitrificans.</title>
        <authorList>
            <person name="Beller H.R."/>
            <person name="Chain P.S."/>
            <person name="Letain T.E."/>
            <person name="Chakicherla A."/>
            <person name="Larimer F.W."/>
            <person name="Richardson P.M."/>
            <person name="Coleman M.A."/>
            <person name="Wood A.P."/>
            <person name="Kelly D.P."/>
        </authorList>
    </citation>
    <scope>NUCLEOTIDE SEQUENCE [LARGE SCALE GENOMIC DNA]</scope>
    <source>
        <strain evidence="3 4">ATCC 25259</strain>
    </source>
</reference>
<keyword evidence="4" id="KW-1185">Reference proteome</keyword>
<dbReference type="EMBL" id="CP000116">
    <property type="protein sequence ID" value="AAZ98196.1"/>
    <property type="molecule type" value="Genomic_DNA"/>
</dbReference>